<keyword evidence="1" id="KW-0732">Signal</keyword>
<dbReference type="EMBL" id="AP018786">
    <property type="protein sequence ID" value="BBF23280.1"/>
    <property type="molecule type" value="Genomic_DNA"/>
</dbReference>
<feature type="chain" id="PRO_5016328972" description="Lipoprotein" evidence="1">
    <location>
        <begin position="23"/>
        <end position="144"/>
    </location>
</feature>
<dbReference type="AlphaFoldDB" id="A0A2Z6IBH0"/>
<gene>
    <name evidence="2" type="ORF">SUTMEG_11710</name>
</gene>
<protein>
    <recommendedName>
        <fullName evidence="4">Lipoprotein</fullName>
    </recommendedName>
</protein>
<evidence type="ECO:0000313" key="2">
    <source>
        <dbReference type="EMBL" id="BBF23280.1"/>
    </source>
</evidence>
<dbReference type="KEGG" id="sutt:SUTMEG_11710"/>
<evidence type="ECO:0000256" key="1">
    <source>
        <dbReference type="SAM" id="SignalP"/>
    </source>
</evidence>
<sequence>MTHAMRLKALFAGGLAALVAGCATQPAEFVPPVPVETPDVALVKSQILSYDTSIPLSTAFEQYGLCNPKTRTWEEMEPGRVMFSCYFDDGSLMQWEFRVSPEKTVTYAQFHYTSQNDADFAAQSLRGPDAEDALKAVYTNQPPF</sequence>
<evidence type="ECO:0000313" key="3">
    <source>
        <dbReference type="Proteomes" id="UP000271003"/>
    </source>
</evidence>
<name>A0A2Z6IBH0_9BURK</name>
<feature type="signal peptide" evidence="1">
    <location>
        <begin position="1"/>
        <end position="22"/>
    </location>
</feature>
<dbReference type="OrthoDB" id="9154766at2"/>
<evidence type="ECO:0008006" key="4">
    <source>
        <dbReference type="Google" id="ProtNLM"/>
    </source>
</evidence>
<keyword evidence="3" id="KW-1185">Reference proteome</keyword>
<proteinExistence type="predicted"/>
<reference evidence="2 3" key="1">
    <citation type="journal article" date="2018" name="Int. J. Syst. Evol. Microbiol.">
        <title>Mesosutterella multiformis gen. nov., sp. nov., a member of the family Sutterellaceae and Sutterella megalosphaeroides sp. nov., isolated from human faeces.</title>
        <authorList>
            <person name="Sakamoto M."/>
            <person name="Ikeyama N."/>
            <person name="Kunihiro T."/>
            <person name="Iino T."/>
            <person name="Yuki M."/>
            <person name="Ohkuma M."/>
        </authorList>
    </citation>
    <scope>NUCLEOTIDE SEQUENCE [LARGE SCALE GENOMIC DNA]</scope>
    <source>
        <strain evidence="2 3">6FBBBH3</strain>
    </source>
</reference>
<dbReference type="Proteomes" id="UP000271003">
    <property type="component" value="Chromosome"/>
</dbReference>
<dbReference type="PROSITE" id="PS51257">
    <property type="entry name" value="PROKAR_LIPOPROTEIN"/>
    <property type="match status" value="1"/>
</dbReference>
<organism evidence="2 3">
    <name type="scientific">Sutterella megalosphaeroides</name>
    <dbReference type="NCBI Taxonomy" id="2494234"/>
    <lineage>
        <taxon>Bacteria</taxon>
        <taxon>Pseudomonadati</taxon>
        <taxon>Pseudomonadota</taxon>
        <taxon>Betaproteobacteria</taxon>
        <taxon>Burkholderiales</taxon>
        <taxon>Sutterellaceae</taxon>
        <taxon>Sutterella</taxon>
    </lineage>
</organism>
<accession>A0A2Z6IBH0</accession>
<dbReference type="RefSeq" id="WP_120176907.1">
    <property type="nucleotide sequence ID" value="NZ_AP018786.1"/>
</dbReference>